<dbReference type="SMART" id="SM01130">
    <property type="entry name" value="DHDPS"/>
    <property type="match status" value="1"/>
</dbReference>
<dbReference type="GO" id="GO:0008840">
    <property type="term" value="F:4-hydroxy-tetrahydrodipicolinate synthase activity"/>
    <property type="evidence" value="ECO:0007669"/>
    <property type="project" value="TreeGrafter"/>
</dbReference>
<sequence length="306" mass="32551">MSDSLSGVWSAAVTPLHDDLTVDYAAMIAHYKWLLANGCDGVAALGTTGEANSFSVSERMGAIEAVASSSISKDKIMIGTGCCALPDTIELTRMALDAGFYQILMLPPFYYKSVGDDALFACFDHVIQRIADNRMRVVVYDFPKMTGLDIGTDLLVRLNQTYPLTVVGVKDSSGDWNDMQAVARAIPGFRTFAGTEQYLLAILKEGGAGCITATGNATSMLCRDVYAAYLSGEMLAAETAQKTATATRLMLQAHGAVPAMKELMAQNSGNTAWRNMRPPMLPLSVSGAAALKKSCADLGFILAKAA</sequence>
<dbReference type="Gene3D" id="3.20.20.70">
    <property type="entry name" value="Aldolase class I"/>
    <property type="match status" value="1"/>
</dbReference>
<gene>
    <name evidence="1" type="ORF">METZ01_LOCUS170292</name>
</gene>
<dbReference type="PRINTS" id="PR00146">
    <property type="entry name" value="DHPICSNTHASE"/>
</dbReference>
<dbReference type="InterPro" id="IPR002220">
    <property type="entry name" value="DapA-like"/>
</dbReference>
<evidence type="ECO:0008006" key="2">
    <source>
        <dbReference type="Google" id="ProtNLM"/>
    </source>
</evidence>
<proteinExistence type="predicted"/>
<name>A0A382BUE9_9ZZZZ</name>
<dbReference type="CDD" id="cd00408">
    <property type="entry name" value="DHDPS-like"/>
    <property type="match status" value="1"/>
</dbReference>
<protein>
    <recommendedName>
        <fullName evidence="2">Dihydrodipicolinate synthase</fullName>
    </recommendedName>
</protein>
<dbReference type="AlphaFoldDB" id="A0A382BUE9"/>
<reference evidence="1" key="1">
    <citation type="submission" date="2018-05" db="EMBL/GenBank/DDBJ databases">
        <authorList>
            <person name="Lanie J.A."/>
            <person name="Ng W.-L."/>
            <person name="Kazmierczak K.M."/>
            <person name="Andrzejewski T.M."/>
            <person name="Davidsen T.M."/>
            <person name="Wayne K.J."/>
            <person name="Tettelin H."/>
            <person name="Glass J.I."/>
            <person name="Rusch D."/>
            <person name="Podicherti R."/>
            <person name="Tsui H.-C.T."/>
            <person name="Winkler M.E."/>
        </authorList>
    </citation>
    <scope>NUCLEOTIDE SEQUENCE</scope>
</reference>
<accession>A0A382BUE9</accession>
<dbReference type="EMBL" id="UINC01031421">
    <property type="protein sequence ID" value="SVB17438.1"/>
    <property type="molecule type" value="Genomic_DNA"/>
</dbReference>
<dbReference type="PANTHER" id="PTHR12128">
    <property type="entry name" value="DIHYDRODIPICOLINATE SYNTHASE"/>
    <property type="match status" value="1"/>
</dbReference>
<dbReference type="PANTHER" id="PTHR12128:SF67">
    <property type="entry name" value="BLR3884 PROTEIN"/>
    <property type="match status" value="1"/>
</dbReference>
<dbReference type="PIRSF" id="PIRSF001365">
    <property type="entry name" value="DHDPS"/>
    <property type="match status" value="1"/>
</dbReference>
<organism evidence="1">
    <name type="scientific">marine metagenome</name>
    <dbReference type="NCBI Taxonomy" id="408172"/>
    <lineage>
        <taxon>unclassified sequences</taxon>
        <taxon>metagenomes</taxon>
        <taxon>ecological metagenomes</taxon>
    </lineage>
</organism>
<dbReference type="SUPFAM" id="SSF51569">
    <property type="entry name" value="Aldolase"/>
    <property type="match status" value="1"/>
</dbReference>
<dbReference type="Pfam" id="PF00701">
    <property type="entry name" value="DHDPS"/>
    <property type="match status" value="1"/>
</dbReference>
<dbReference type="InterPro" id="IPR013785">
    <property type="entry name" value="Aldolase_TIM"/>
</dbReference>
<evidence type="ECO:0000313" key="1">
    <source>
        <dbReference type="EMBL" id="SVB17438.1"/>
    </source>
</evidence>